<dbReference type="KEGG" id="awo:Awo_c21030"/>
<dbReference type="PANTHER" id="PTHR45947:SF3">
    <property type="entry name" value="SULFOQUINOVOSYL TRANSFERASE SQD2"/>
    <property type="match status" value="1"/>
</dbReference>
<sequence>MIMNLYRNIDRSKIQFDFVIDRADELFFADEIRNLGGKIYILPKFNFRNSFIFNNAWKNFFEKHPEYKIIHGHVRSTASIYLKTAKKYGLVTIAHSHSTSSGMGFSAIVKNMLQYRIRYIADYFLACSEEAGVWLFGKKTCKKKNFYIFNNAIDMKKYIYNKEIRTMKRKELNLEDKFVIGHVGRFVKPKNHKFLIDVFKKVHDKEPSAVLLLIGEGELKPQIEKKVINLGLHDSVLFTGVRSDIPELLQAMDIFVFPSLYEGLGIVTIEAQTSGLPCIVADTIPKEAFITELIQKIPLKEDKKLWVEEILKFKDANNRETPKEIMVSGFDIEEKAHEIESLYNEIVQTHQNGEKLIQ</sequence>
<protein>
    <submittedName>
        <fullName evidence="3">Glycosyltransferase EpsF2</fullName>
    </submittedName>
</protein>
<dbReference type="AlphaFoldDB" id="H6LBC4"/>
<dbReference type="Pfam" id="PF13439">
    <property type="entry name" value="Glyco_transf_4"/>
    <property type="match status" value="1"/>
</dbReference>
<dbReference type="SUPFAM" id="SSF53756">
    <property type="entry name" value="UDP-Glycosyltransferase/glycogen phosphorylase"/>
    <property type="match status" value="1"/>
</dbReference>
<evidence type="ECO:0000313" key="4">
    <source>
        <dbReference type="Proteomes" id="UP000007177"/>
    </source>
</evidence>
<evidence type="ECO:0000259" key="1">
    <source>
        <dbReference type="Pfam" id="PF00534"/>
    </source>
</evidence>
<evidence type="ECO:0000259" key="2">
    <source>
        <dbReference type="Pfam" id="PF13439"/>
    </source>
</evidence>
<dbReference type="Pfam" id="PF00534">
    <property type="entry name" value="Glycos_transf_1"/>
    <property type="match status" value="1"/>
</dbReference>
<dbReference type="CDD" id="cd03812">
    <property type="entry name" value="GT4_CapH-like"/>
    <property type="match status" value="1"/>
</dbReference>
<dbReference type="HOGENOM" id="CLU_009583_33_1_9"/>
<dbReference type="InterPro" id="IPR001296">
    <property type="entry name" value="Glyco_trans_1"/>
</dbReference>
<feature type="domain" description="Glycosyl transferase family 1" evidence="1">
    <location>
        <begin position="166"/>
        <end position="290"/>
    </location>
</feature>
<dbReference type="Proteomes" id="UP000007177">
    <property type="component" value="Chromosome"/>
</dbReference>
<keyword evidence="3" id="KW-0808">Transferase</keyword>
<organism evidence="3 4">
    <name type="scientific">Acetobacterium woodii (strain ATCC 29683 / DSM 1030 / JCM 2381 / KCTC 1655 / WB1)</name>
    <dbReference type="NCBI Taxonomy" id="931626"/>
    <lineage>
        <taxon>Bacteria</taxon>
        <taxon>Bacillati</taxon>
        <taxon>Bacillota</taxon>
        <taxon>Clostridia</taxon>
        <taxon>Eubacteriales</taxon>
        <taxon>Eubacteriaceae</taxon>
        <taxon>Acetobacterium</taxon>
    </lineage>
</organism>
<dbReference type="InterPro" id="IPR028098">
    <property type="entry name" value="Glyco_trans_4-like_N"/>
</dbReference>
<name>H6LBC4_ACEWD</name>
<reference evidence="3 4" key="2">
    <citation type="journal article" date="2012" name="PLoS ONE">
        <title>An ancient pathway combining carbon dioxide fixation with the generation and utilization of a sodium ion gradient for ATP synthesis.</title>
        <authorList>
            <person name="Poehlein A."/>
            <person name="Schmidt S."/>
            <person name="Kaster A.K."/>
            <person name="Goenrich M."/>
            <person name="Vollmers J."/>
            <person name="Thurmer A."/>
            <person name="Bertsch J."/>
            <person name="Schuchmann K."/>
            <person name="Voigt B."/>
            <person name="Hecker M."/>
            <person name="Daniel R."/>
            <person name="Thauer R.K."/>
            <person name="Gottschalk G."/>
            <person name="Muller V."/>
        </authorList>
    </citation>
    <scope>NUCLEOTIDE SEQUENCE [LARGE SCALE GENOMIC DNA]</scope>
    <source>
        <strain evidence="4">ATCC 29683 / DSM 1030 / JCM 2381 / KCTC 1655 / WB1</strain>
    </source>
</reference>
<reference evidence="4" key="1">
    <citation type="submission" date="2011-07" db="EMBL/GenBank/DDBJ databases">
        <title>Complete genome sequence of Acetobacterium woodii.</title>
        <authorList>
            <person name="Poehlein A."/>
            <person name="Schmidt S."/>
            <person name="Kaster A.-K."/>
            <person name="Goenrich M."/>
            <person name="Vollmers J."/>
            <person name="Thuermer A."/>
            <person name="Gottschalk G."/>
            <person name="Thauer R.K."/>
            <person name="Daniel R."/>
            <person name="Mueller V."/>
        </authorList>
    </citation>
    <scope>NUCLEOTIDE SEQUENCE [LARGE SCALE GENOMIC DNA]</scope>
    <source>
        <strain evidence="4">ATCC 29683 / DSM 1030 / JCM 2381 / KCTC 1655 / WB1</strain>
    </source>
</reference>
<dbReference type="eggNOG" id="COG0438">
    <property type="taxonomic scope" value="Bacteria"/>
</dbReference>
<accession>H6LBC4</accession>
<dbReference type="InterPro" id="IPR050194">
    <property type="entry name" value="Glycosyltransferase_grp1"/>
</dbReference>
<dbReference type="Gene3D" id="3.40.50.2000">
    <property type="entry name" value="Glycogen Phosphorylase B"/>
    <property type="match status" value="2"/>
</dbReference>
<dbReference type="EMBL" id="CP002987">
    <property type="protein sequence ID" value="AFA48879.1"/>
    <property type="molecule type" value="Genomic_DNA"/>
</dbReference>
<dbReference type="PANTHER" id="PTHR45947">
    <property type="entry name" value="SULFOQUINOVOSYL TRANSFERASE SQD2"/>
    <property type="match status" value="1"/>
</dbReference>
<dbReference type="GO" id="GO:0016757">
    <property type="term" value="F:glycosyltransferase activity"/>
    <property type="evidence" value="ECO:0007669"/>
    <property type="project" value="InterPro"/>
</dbReference>
<proteinExistence type="predicted"/>
<feature type="domain" description="Glycosyltransferase subfamily 4-like N-terminal" evidence="2">
    <location>
        <begin position="2"/>
        <end position="155"/>
    </location>
</feature>
<keyword evidence="4" id="KW-1185">Reference proteome</keyword>
<evidence type="ECO:0000313" key="3">
    <source>
        <dbReference type="EMBL" id="AFA48879.1"/>
    </source>
</evidence>
<gene>
    <name evidence="3" type="primary">epsF2</name>
    <name evidence="3" type="ordered locus">Awo_c21030</name>
</gene>
<dbReference type="STRING" id="931626.Awo_c21030"/>